<keyword evidence="2" id="KW-1185">Reference proteome</keyword>
<dbReference type="KEGG" id="ned:HUN01_28660"/>
<dbReference type="EMBL" id="CP054698">
    <property type="protein sequence ID" value="QMS91377.1"/>
    <property type="molecule type" value="Genomic_DNA"/>
</dbReference>
<gene>
    <name evidence="1" type="ORF">HUN01_28660</name>
</gene>
<evidence type="ECO:0000313" key="2">
    <source>
        <dbReference type="Proteomes" id="UP000514713"/>
    </source>
</evidence>
<name>A0A7D7QBB7_9NOSO</name>
<proteinExistence type="predicted"/>
<organism evidence="1 2">
    <name type="scientific">Nostoc edaphicum CCNP1411</name>
    <dbReference type="NCBI Taxonomy" id="1472755"/>
    <lineage>
        <taxon>Bacteria</taxon>
        <taxon>Bacillati</taxon>
        <taxon>Cyanobacteriota</taxon>
        <taxon>Cyanophyceae</taxon>
        <taxon>Nostocales</taxon>
        <taxon>Nostocaceae</taxon>
        <taxon>Nostoc</taxon>
    </lineage>
</organism>
<evidence type="ECO:0000313" key="1">
    <source>
        <dbReference type="EMBL" id="QMS91377.1"/>
    </source>
</evidence>
<accession>A0A7D7QBB7</accession>
<dbReference type="RefSeq" id="WP_181929011.1">
    <property type="nucleotide sequence ID" value="NZ_CP054698.1"/>
</dbReference>
<dbReference type="AlphaFoldDB" id="A0A7D7QBB7"/>
<protein>
    <submittedName>
        <fullName evidence="1">Uncharacterized protein</fullName>
    </submittedName>
</protein>
<dbReference type="Proteomes" id="UP000514713">
    <property type="component" value="Chromosome"/>
</dbReference>
<reference evidence="2" key="1">
    <citation type="submission" date="2020-06" db="EMBL/GenBank/DDBJ databases">
        <title>Nostoc edaphicum CCNP1411 genome.</title>
        <authorList>
            <person name="Fidor A."/>
            <person name="Grabski M."/>
            <person name="Gawor J."/>
            <person name="Gromadka R."/>
            <person name="Wegrzyn G."/>
            <person name="Mazur-Marzec H."/>
        </authorList>
    </citation>
    <scope>NUCLEOTIDE SEQUENCE [LARGE SCALE GENOMIC DNA]</scope>
    <source>
        <strain evidence="2">CCNP1411</strain>
    </source>
</reference>
<sequence>MKEQLTADQEFSEFMRGLLREYTRAKEVSTAEGITLKEAYIKLDLEKQQ</sequence>